<dbReference type="Proteomes" id="UP000515160">
    <property type="component" value="Chromosome 2L"/>
</dbReference>
<evidence type="ECO:0000256" key="1">
    <source>
        <dbReference type="SAM" id="SignalP"/>
    </source>
</evidence>
<dbReference type="PANTHER" id="PTHR22803">
    <property type="entry name" value="MANNOSE, PHOSPHOLIPASE, LECTIN RECEPTOR RELATED"/>
    <property type="match status" value="1"/>
</dbReference>
<dbReference type="PROSITE" id="PS50041">
    <property type="entry name" value="C_TYPE_LECTIN_2"/>
    <property type="match status" value="1"/>
</dbReference>
<evidence type="ECO:0000313" key="3">
    <source>
        <dbReference type="Proteomes" id="UP000515160"/>
    </source>
</evidence>
<evidence type="ECO:0000313" key="4">
    <source>
        <dbReference type="RefSeq" id="XP_034100095.1"/>
    </source>
</evidence>
<gene>
    <name evidence="4" type="primary">LOC117565200</name>
</gene>
<dbReference type="RefSeq" id="XP_034100095.1">
    <property type="nucleotide sequence ID" value="XM_034244204.2"/>
</dbReference>
<dbReference type="InterPro" id="IPR016186">
    <property type="entry name" value="C-type_lectin-like/link_sf"/>
</dbReference>
<dbReference type="Pfam" id="PF00059">
    <property type="entry name" value="Lectin_C"/>
    <property type="match status" value="1"/>
</dbReference>
<dbReference type="CDD" id="cd00037">
    <property type="entry name" value="CLECT"/>
    <property type="match status" value="1"/>
</dbReference>
<accession>A0A6P8WPU6</accession>
<keyword evidence="1" id="KW-0732">Signal</keyword>
<dbReference type="Gene3D" id="3.10.100.10">
    <property type="entry name" value="Mannose-Binding Protein A, subunit A"/>
    <property type="match status" value="1"/>
</dbReference>
<feature type="chain" id="PRO_5028290686" evidence="1">
    <location>
        <begin position="18"/>
        <end position="241"/>
    </location>
</feature>
<reference evidence="4" key="1">
    <citation type="submission" date="2025-08" db="UniProtKB">
        <authorList>
            <consortium name="RefSeq"/>
        </authorList>
    </citation>
    <scope>IDENTIFICATION</scope>
    <source>
        <strain evidence="4">15112-1751.03</strain>
        <tissue evidence="4">Whole Adult</tissue>
    </source>
</reference>
<dbReference type="InterPro" id="IPR001304">
    <property type="entry name" value="C-type_lectin-like"/>
</dbReference>
<dbReference type="SUPFAM" id="SSF56436">
    <property type="entry name" value="C-type lectin-like"/>
    <property type="match status" value="1"/>
</dbReference>
<sequence length="241" mass="28024">MNTLFVCLLASVFVVYGSEDNLQESKQQNTSCVNYCSNIVKPVLNETKCLSQFENTNKLMEDKFASQDKKIEQKLRDLSTATEEIMQQIKLQGKQIEQQMEHLHKTDEVKKQIPGPPYQQIGSKYYYIEESEEVNWFGAVNKCRAIGGHLVSFENSDEFYEITDKLQTNKDYWIGINDLAKQDEFTSISTGRRANYLMWQSGDPNNVDGNEHCGELHFNDRFKMIDDTCTKKQMFICEFRN</sequence>
<proteinExistence type="predicted"/>
<dbReference type="SMART" id="SM00034">
    <property type="entry name" value="CLECT"/>
    <property type="match status" value="1"/>
</dbReference>
<organism evidence="3 4">
    <name type="scientific">Drosophila albomicans</name>
    <name type="common">Fruit fly</name>
    <dbReference type="NCBI Taxonomy" id="7291"/>
    <lineage>
        <taxon>Eukaryota</taxon>
        <taxon>Metazoa</taxon>
        <taxon>Ecdysozoa</taxon>
        <taxon>Arthropoda</taxon>
        <taxon>Hexapoda</taxon>
        <taxon>Insecta</taxon>
        <taxon>Pterygota</taxon>
        <taxon>Neoptera</taxon>
        <taxon>Endopterygota</taxon>
        <taxon>Diptera</taxon>
        <taxon>Brachycera</taxon>
        <taxon>Muscomorpha</taxon>
        <taxon>Ephydroidea</taxon>
        <taxon>Drosophilidae</taxon>
        <taxon>Drosophila</taxon>
    </lineage>
</organism>
<name>A0A6P8WPU6_DROAB</name>
<dbReference type="GeneID" id="117565200"/>
<feature type="signal peptide" evidence="1">
    <location>
        <begin position="1"/>
        <end position="17"/>
    </location>
</feature>
<dbReference type="InterPro" id="IPR050111">
    <property type="entry name" value="C-type_lectin/snaclec_domain"/>
</dbReference>
<feature type="domain" description="C-type lectin" evidence="2">
    <location>
        <begin position="121"/>
        <end position="238"/>
    </location>
</feature>
<protein>
    <submittedName>
        <fullName evidence="4">C-type lectin 37Da-like</fullName>
    </submittedName>
</protein>
<dbReference type="AlphaFoldDB" id="A0A6P8WPU6"/>
<keyword evidence="3" id="KW-1185">Reference proteome</keyword>
<dbReference type="OrthoDB" id="538816at2759"/>
<dbReference type="InterPro" id="IPR016187">
    <property type="entry name" value="CTDL_fold"/>
</dbReference>
<evidence type="ECO:0000259" key="2">
    <source>
        <dbReference type="PROSITE" id="PS50041"/>
    </source>
</evidence>